<evidence type="ECO:0000256" key="9">
    <source>
        <dbReference type="ARBA" id="ARBA00022842"/>
    </source>
</evidence>
<dbReference type="GO" id="GO:0006310">
    <property type="term" value="P:DNA recombination"/>
    <property type="evidence" value="ECO:0007669"/>
    <property type="project" value="UniProtKB-KW"/>
</dbReference>
<evidence type="ECO:0000313" key="15">
    <source>
        <dbReference type="Proteomes" id="UP000078516"/>
    </source>
</evidence>
<dbReference type="Proteomes" id="UP000078516">
    <property type="component" value="Unassembled WGS sequence"/>
</dbReference>
<keyword evidence="7" id="KW-0227">DNA damage</keyword>
<evidence type="ECO:0000256" key="2">
    <source>
        <dbReference type="ARBA" id="ARBA00004496"/>
    </source>
</evidence>
<dbReference type="InterPro" id="IPR011335">
    <property type="entry name" value="Restrct_endonuc-II-like"/>
</dbReference>
<keyword evidence="8" id="KW-0378">Hydrolase</keyword>
<keyword evidence="6" id="KW-0255">Endonuclease</keyword>
<dbReference type="GO" id="GO:0003676">
    <property type="term" value="F:nucleic acid binding"/>
    <property type="evidence" value="ECO:0007669"/>
    <property type="project" value="InterPro"/>
</dbReference>
<comment type="subcellular location">
    <subcellularLocation>
        <location evidence="2">Cytoplasm</location>
    </subcellularLocation>
</comment>
<dbReference type="InterPro" id="IPR004612">
    <property type="entry name" value="Resolv_RecU"/>
</dbReference>
<keyword evidence="10" id="KW-0233">DNA recombination</keyword>
<evidence type="ECO:0000256" key="4">
    <source>
        <dbReference type="ARBA" id="ARBA00022722"/>
    </source>
</evidence>
<evidence type="ECO:0000256" key="6">
    <source>
        <dbReference type="ARBA" id="ARBA00022759"/>
    </source>
</evidence>
<comment type="caution">
    <text evidence="14">The sequence shown here is derived from an EMBL/GenBank/DDBJ whole genome shotgun (WGS) entry which is preliminary data.</text>
</comment>
<comment type="similarity">
    <text evidence="12">Belongs to the RecU family.</text>
</comment>
<dbReference type="AlphaFoldDB" id="A0A179EW48"/>
<name>A0A179EW48_ENTTH</name>
<dbReference type="EMBL" id="LWMN01000001">
    <property type="protein sequence ID" value="OAQ57063.1"/>
    <property type="molecule type" value="Genomic_DNA"/>
</dbReference>
<dbReference type="SUPFAM" id="SSF52980">
    <property type="entry name" value="Restriction endonuclease-like"/>
    <property type="match status" value="1"/>
</dbReference>
<evidence type="ECO:0000256" key="5">
    <source>
        <dbReference type="ARBA" id="ARBA00022723"/>
    </source>
</evidence>
<evidence type="ECO:0000313" key="14">
    <source>
        <dbReference type="EMBL" id="OAQ57063.1"/>
    </source>
</evidence>
<organism evidence="14 15">
    <name type="scientific">Enterococcus thailandicus</name>
    <dbReference type="NCBI Taxonomy" id="417368"/>
    <lineage>
        <taxon>Bacteria</taxon>
        <taxon>Bacillati</taxon>
        <taxon>Bacillota</taxon>
        <taxon>Bacilli</taxon>
        <taxon>Lactobacillales</taxon>
        <taxon>Enterococcaceae</taxon>
        <taxon>Enterococcus</taxon>
    </lineage>
</organism>
<comment type="cofactor">
    <cofactor evidence="1">
        <name>Mg(2+)</name>
        <dbReference type="ChEBI" id="CHEBI:18420"/>
    </cofactor>
</comment>
<evidence type="ECO:0000256" key="13">
    <source>
        <dbReference type="ARBA" id="ARBA00029523"/>
    </source>
</evidence>
<evidence type="ECO:0000256" key="12">
    <source>
        <dbReference type="ARBA" id="ARBA00023447"/>
    </source>
</evidence>
<evidence type="ECO:0000256" key="7">
    <source>
        <dbReference type="ARBA" id="ARBA00022763"/>
    </source>
</evidence>
<keyword evidence="15" id="KW-1185">Reference proteome</keyword>
<sequence>MNYSKSWQSRANNNRGRQLEDLIVLACKYYRAKGIAEIDKTPEPFRTTKTNRDGTFSGRFTGHAQPDFQGTIKGGQSIVFEAKATSTDKLKQSVLSTEQTNRLASHYYLGAICGVCCSIGKTYAFVPWSAWEQMKEEYGRKYLTEKDLAVFAVKTPGYVDFLGGLADERIFPTSD</sequence>
<dbReference type="InterPro" id="IPR011856">
    <property type="entry name" value="tRNA_endonuc-like_dom_sf"/>
</dbReference>
<dbReference type="GO" id="GO:0016787">
    <property type="term" value="F:hydrolase activity"/>
    <property type="evidence" value="ECO:0007669"/>
    <property type="project" value="UniProtKB-KW"/>
</dbReference>
<evidence type="ECO:0000256" key="10">
    <source>
        <dbReference type="ARBA" id="ARBA00023172"/>
    </source>
</evidence>
<dbReference type="GO" id="GO:0046872">
    <property type="term" value="F:metal ion binding"/>
    <property type="evidence" value="ECO:0007669"/>
    <property type="project" value="UniProtKB-KW"/>
</dbReference>
<proteinExistence type="inferred from homology"/>
<accession>A0A179EW48</accession>
<evidence type="ECO:0000256" key="3">
    <source>
        <dbReference type="ARBA" id="ARBA00022490"/>
    </source>
</evidence>
<dbReference type="GO" id="GO:0006281">
    <property type="term" value="P:DNA repair"/>
    <property type="evidence" value="ECO:0007669"/>
    <property type="project" value="UniProtKB-KW"/>
</dbReference>
<keyword evidence="11" id="KW-0234">DNA repair</keyword>
<dbReference type="Gene3D" id="3.40.1350.10">
    <property type="match status" value="1"/>
</dbReference>
<evidence type="ECO:0000256" key="11">
    <source>
        <dbReference type="ARBA" id="ARBA00023204"/>
    </source>
</evidence>
<keyword evidence="9" id="KW-0460">Magnesium</keyword>
<keyword evidence="4" id="KW-0540">Nuclease</keyword>
<keyword evidence="5" id="KW-0479">Metal-binding</keyword>
<dbReference type="Pfam" id="PF03838">
    <property type="entry name" value="RecU"/>
    <property type="match status" value="1"/>
</dbReference>
<evidence type="ECO:0000256" key="1">
    <source>
        <dbReference type="ARBA" id="ARBA00001946"/>
    </source>
</evidence>
<reference evidence="14 15" key="1">
    <citation type="submission" date="2016-04" db="EMBL/GenBank/DDBJ databases">
        <title>Draft genome of an Enterococcus thailandicus strain isolated from bovine feces.</title>
        <authorList>
            <person name="Beukers A.G."/>
            <person name="Zaheer R."/>
            <person name="Goji N."/>
            <person name="Cook S.R."/>
            <person name="Amoako K."/>
            <person name="Chaves A.V."/>
            <person name="Ward M.P."/>
            <person name="Mcallister T.A."/>
        </authorList>
    </citation>
    <scope>NUCLEOTIDE SEQUENCE [LARGE SCALE GENOMIC DNA]</scope>
    <source>
        <strain evidence="14 15">F0711D 46</strain>
    </source>
</reference>
<dbReference type="GO" id="GO:0004519">
    <property type="term" value="F:endonuclease activity"/>
    <property type="evidence" value="ECO:0007669"/>
    <property type="project" value="UniProtKB-KW"/>
</dbReference>
<dbReference type="RefSeq" id="WP_067480987.1">
    <property type="nucleotide sequence ID" value="NZ_LWMN01000001.1"/>
</dbReference>
<protein>
    <recommendedName>
        <fullName evidence="13">Holliday junction resolvase RecU</fullName>
    </recommendedName>
</protein>
<keyword evidence="3" id="KW-0963">Cytoplasm</keyword>
<dbReference type="GO" id="GO:0005737">
    <property type="term" value="C:cytoplasm"/>
    <property type="evidence" value="ECO:0007669"/>
    <property type="project" value="UniProtKB-SubCell"/>
</dbReference>
<gene>
    <name evidence="14" type="ORF">A6E74_01420</name>
</gene>
<evidence type="ECO:0000256" key="8">
    <source>
        <dbReference type="ARBA" id="ARBA00022801"/>
    </source>
</evidence>